<feature type="domain" description="Integrase core" evidence="1">
    <location>
        <begin position="13"/>
        <end position="97"/>
    </location>
</feature>
<accession>A0A6J8AHK3</accession>
<dbReference type="PANTHER" id="PTHR46791:SF5">
    <property type="entry name" value="CLR5 DOMAIN-CONTAINING PROTEIN-RELATED"/>
    <property type="match status" value="1"/>
</dbReference>
<dbReference type="Proteomes" id="UP000507470">
    <property type="component" value="Unassembled WGS sequence"/>
</dbReference>
<organism evidence="2 3">
    <name type="scientific">Mytilus coruscus</name>
    <name type="common">Sea mussel</name>
    <dbReference type="NCBI Taxonomy" id="42192"/>
    <lineage>
        <taxon>Eukaryota</taxon>
        <taxon>Metazoa</taxon>
        <taxon>Spiralia</taxon>
        <taxon>Lophotrochozoa</taxon>
        <taxon>Mollusca</taxon>
        <taxon>Bivalvia</taxon>
        <taxon>Autobranchia</taxon>
        <taxon>Pteriomorphia</taxon>
        <taxon>Mytilida</taxon>
        <taxon>Mytiloidea</taxon>
        <taxon>Mytilidae</taxon>
        <taxon>Mytilinae</taxon>
        <taxon>Mytilus</taxon>
    </lineage>
</organism>
<evidence type="ECO:0000259" key="1">
    <source>
        <dbReference type="Pfam" id="PF24764"/>
    </source>
</evidence>
<dbReference type="EMBL" id="CACVKT020001387">
    <property type="protein sequence ID" value="CAC5367782.1"/>
    <property type="molecule type" value="Genomic_DNA"/>
</dbReference>
<keyword evidence="3" id="KW-1185">Reference proteome</keyword>
<dbReference type="AlphaFoldDB" id="A0A6J8AHK3"/>
<dbReference type="InterPro" id="IPR058913">
    <property type="entry name" value="Integrase_dom_put"/>
</dbReference>
<sequence>MALRYNHNDRQSGTNSFITGRSTSNQRIERLWDSLSAWCIQFWRHLFRHMRDHGILRETDPVHIESLRFCFMPLIQKQLDNFVHIWNLHRIRSQRNTETFSGIPNIMFYQPETFGAQDCSVMLPCSIETIERVSNDLILRYPEFGCRYEFMDVIEVLTGTMRHDFPFPNTVDDVLVLFYHLTRTLDSMFQT</sequence>
<dbReference type="OrthoDB" id="6119988at2759"/>
<name>A0A6J8AHK3_MYTCO</name>
<reference evidence="2 3" key="1">
    <citation type="submission" date="2020-06" db="EMBL/GenBank/DDBJ databases">
        <authorList>
            <person name="Li R."/>
            <person name="Bekaert M."/>
        </authorList>
    </citation>
    <scope>NUCLEOTIDE SEQUENCE [LARGE SCALE GENOMIC DNA]</scope>
    <source>
        <strain evidence="3">wild</strain>
    </source>
</reference>
<dbReference type="PANTHER" id="PTHR46791">
    <property type="entry name" value="EXPRESSED PROTEIN"/>
    <property type="match status" value="1"/>
</dbReference>
<evidence type="ECO:0000313" key="2">
    <source>
        <dbReference type="EMBL" id="CAC5367782.1"/>
    </source>
</evidence>
<gene>
    <name evidence="2" type="ORF">MCOR_7556</name>
</gene>
<evidence type="ECO:0000313" key="3">
    <source>
        <dbReference type="Proteomes" id="UP000507470"/>
    </source>
</evidence>
<protein>
    <recommendedName>
        <fullName evidence="1">Integrase core domain-containing protein</fullName>
    </recommendedName>
</protein>
<proteinExistence type="predicted"/>
<dbReference type="Pfam" id="PF24764">
    <property type="entry name" value="rva_4"/>
    <property type="match status" value="1"/>
</dbReference>